<dbReference type="FunFam" id="3.10.129.10:FF:000094">
    <property type="entry name" value="4-hydroxybenzoyl-CoA thioesterase"/>
    <property type="match status" value="1"/>
</dbReference>
<dbReference type="EMBL" id="FNVE01000002">
    <property type="protein sequence ID" value="SEF88239.1"/>
    <property type="molecule type" value="Genomic_DNA"/>
</dbReference>
<keyword evidence="3" id="KW-1185">Reference proteome</keyword>
<protein>
    <submittedName>
        <fullName evidence="2">Acyl-CoA thioester hydrolase</fullName>
    </submittedName>
</protein>
<comment type="caution">
    <text evidence="2">The sequence shown here is derived from an EMBL/GenBank/DDBJ whole genome shotgun (WGS) entry which is preliminary data.</text>
</comment>
<dbReference type="InterPro" id="IPR029069">
    <property type="entry name" value="HotDog_dom_sf"/>
</dbReference>
<evidence type="ECO:0000313" key="3">
    <source>
        <dbReference type="Proteomes" id="UP000243518"/>
    </source>
</evidence>
<dbReference type="InterPro" id="IPR050563">
    <property type="entry name" value="4-hydroxybenzoyl-CoA_TE"/>
</dbReference>
<dbReference type="PANTHER" id="PTHR31793">
    <property type="entry name" value="4-HYDROXYBENZOYL-COA THIOESTERASE FAMILY MEMBER"/>
    <property type="match status" value="1"/>
</dbReference>
<proteinExistence type="predicted"/>
<accession>A0AAQ1G5L2</accession>
<dbReference type="GO" id="GO:0047617">
    <property type="term" value="F:fatty acyl-CoA hydrolase activity"/>
    <property type="evidence" value="ECO:0007669"/>
    <property type="project" value="TreeGrafter"/>
</dbReference>
<dbReference type="PANTHER" id="PTHR31793:SF37">
    <property type="entry name" value="ACYL-COA THIOESTER HYDROLASE YBGC"/>
    <property type="match status" value="1"/>
</dbReference>
<keyword evidence="1 2" id="KW-0378">Hydrolase</keyword>
<dbReference type="SUPFAM" id="SSF54637">
    <property type="entry name" value="Thioesterase/thiol ester dehydrase-isomerase"/>
    <property type="match status" value="1"/>
</dbReference>
<evidence type="ECO:0000256" key="1">
    <source>
        <dbReference type="ARBA" id="ARBA00022801"/>
    </source>
</evidence>
<dbReference type="Gene3D" id="3.10.129.10">
    <property type="entry name" value="Hotdog Thioesterase"/>
    <property type="match status" value="1"/>
</dbReference>
<gene>
    <name evidence="2" type="ORF">SAMN05216586_102190</name>
</gene>
<dbReference type="AlphaFoldDB" id="A0AAQ1G5L2"/>
<dbReference type="Pfam" id="PF13279">
    <property type="entry name" value="4HBT_2"/>
    <property type="match status" value="1"/>
</dbReference>
<dbReference type="Proteomes" id="UP000243518">
    <property type="component" value="Unassembled WGS sequence"/>
</dbReference>
<name>A0AAQ1G5L2_9GAMM</name>
<organism evidence="2 3">
    <name type="scientific">Halopseudomonas aestusnigri</name>
    <dbReference type="NCBI Taxonomy" id="857252"/>
    <lineage>
        <taxon>Bacteria</taxon>
        <taxon>Pseudomonadati</taxon>
        <taxon>Pseudomonadota</taxon>
        <taxon>Gammaproteobacteria</taxon>
        <taxon>Pseudomonadales</taxon>
        <taxon>Pseudomonadaceae</taxon>
        <taxon>Halopseudomonas</taxon>
    </lineage>
</organism>
<dbReference type="CDD" id="cd00586">
    <property type="entry name" value="4HBT"/>
    <property type="match status" value="1"/>
</dbReference>
<reference evidence="2 3" key="1">
    <citation type="submission" date="2016-10" db="EMBL/GenBank/DDBJ databases">
        <authorList>
            <person name="Varghese N."/>
            <person name="Submissions S."/>
        </authorList>
    </citation>
    <scope>NUCLEOTIDE SEQUENCE [LARGE SCALE GENOMIC DNA]</scope>
    <source>
        <strain evidence="2 3">CECT 8317</strain>
    </source>
</reference>
<evidence type="ECO:0000313" key="2">
    <source>
        <dbReference type="EMBL" id="SEF88239.1"/>
    </source>
</evidence>
<sequence>MSVNWDLPTPFIQPIRVVSEDIDELGHANNAVYVRWLERCAWEHSKSLGLGLAEYRELDRAMAVLRHEIDYLASAYEGDELEMATWIFTWDRKLRMTRHFQLVRKSDGVTLLRARTTFVCIELSSGRPKRMPEAFIEGYRKGMTQAPEGF</sequence>